<accession>A0A165DIV6</accession>
<feature type="chain" id="PRO_5007856590" description="Hydrophobin" evidence="1">
    <location>
        <begin position="21"/>
        <end position="161"/>
    </location>
</feature>
<evidence type="ECO:0000256" key="1">
    <source>
        <dbReference type="SAM" id="SignalP"/>
    </source>
</evidence>
<feature type="signal peptide" evidence="1">
    <location>
        <begin position="1"/>
        <end position="20"/>
    </location>
</feature>
<protein>
    <recommendedName>
        <fullName evidence="4">Hydrophobin</fullName>
    </recommendedName>
</protein>
<keyword evidence="3" id="KW-1185">Reference proteome</keyword>
<reference evidence="2 3" key="1">
    <citation type="journal article" date="2016" name="Mol. Biol. Evol.">
        <title>Comparative Genomics of Early-Diverging Mushroom-Forming Fungi Provides Insights into the Origins of Lignocellulose Decay Capabilities.</title>
        <authorList>
            <person name="Nagy L.G."/>
            <person name="Riley R."/>
            <person name="Tritt A."/>
            <person name="Adam C."/>
            <person name="Daum C."/>
            <person name="Floudas D."/>
            <person name="Sun H."/>
            <person name="Yadav J.S."/>
            <person name="Pangilinan J."/>
            <person name="Larsson K.H."/>
            <person name="Matsuura K."/>
            <person name="Barry K."/>
            <person name="Labutti K."/>
            <person name="Kuo R."/>
            <person name="Ohm R.A."/>
            <person name="Bhattacharya S.S."/>
            <person name="Shirouzu T."/>
            <person name="Yoshinaga Y."/>
            <person name="Martin F.M."/>
            <person name="Grigoriev I.V."/>
            <person name="Hibbett D.S."/>
        </authorList>
    </citation>
    <scope>NUCLEOTIDE SEQUENCE [LARGE SCALE GENOMIC DNA]</scope>
    <source>
        <strain evidence="2 3">HHB12029</strain>
    </source>
</reference>
<keyword evidence="1" id="KW-0732">Signal</keyword>
<dbReference type="EMBL" id="KV426216">
    <property type="protein sequence ID" value="KZV84648.1"/>
    <property type="molecule type" value="Genomic_DNA"/>
</dbReference>
<name>A0A165DIV6_EXIGL</name>
<dbReference type="OrthoDB" id="3263908at2759"/>
<evidence type="ECO:0008006" key="4">
    <source>
        <dbReference type="Google" id="ProtNLM"/>
    </source>
</evidence>
<proteinExistence type="predicted"/>
<evidence type="ECO:0000313" key="2">
    <source>
        <dbReference type="EMBL" id="KZV84648.1"/>
    </source>
</evidence>
<evidence type="ECO:0000313" key="3">
    <source>
        <dbReference type="Proteomes" id="UP000077266"/>
    </source>
</evidence>
<gene>
    <name evidence="2" type="ORF">EXIGLDRAFT_281809</name>
</gene>
<dbReference type="Proteomes" id="UP000077266">
    <property type="component" value="Unassembled WGS sequence"/>
</dbReference>
<dbReference type="AlphaFoldDB" id="A0A165DIV6"/>
<organism evidence="2 3">
    <name type="scientific">Exidia glandulosa HHB12029</name>
    <dbReference type="NCBI Taxonomy" id="1314781"/>
    <lineage>
        <taxon>Eukaryota</taxon>
        <taxon>Fungi</taxon>
        <taxon>Dikarya</taxon>
        <taxon>Basidiomycota</taxon>
        <taxon>Agaricomycotina</taxon>
        <taxon>Agaricomycetes</taxon>
        <taxon>Auriculariales</taxon>
        <taxon>Exidiaceae</taxon>
        <taxon>Exidia</taxon>
    </lineage>
</organism>
<dbReference type="InParanoid" id="A0A165DIV6"/>
<sequence length="161" mass="17378">MALLLAASLAVALLRHCARADPPLTGDTACKDPSTTWWNNVHGDSPCKVAELLFQQCSVENVVSKLPDDPTATDAVCSDSDLSKVSCCCNSIAYSLIEACWSCQQNLTEPTAPARRPTSRQYLQCQYTNAPGVLPSNLSAVPVPEWAFIPVRPILHSFSTN</sequence>